<dbReference type="PANTHER" id="PTHR30033">
    <property type="entry name" value="FLAGELLAR HOOK-ASSOCIATED PROTEIN 1"/>
    <property type="match status" value="1"/>
</dbReference>
<evidence type="ECO:0000256" key="5">
    <source>
        <dbReference type="ARBA" id="ARBA00022525"/>
    </source>
</evidence>
<dbReference type="GO" id="GO:0044780">
    <property type="term" value="P:bacterial-type flagellum assembly"/>
    <property type="evidence" value="ECO:0007669"/>
    <property type="project" value="InterPro"/>
</dbReference>
<dbReference type="Proteomes" id="UP000001299">
    <property type="component" value="Chromosome 1"/>
</dbReference>
<dbReference type="eggNOG" id="COG1256">
    <property type="taxonomic scope" value="Bacteria"/>
</dbReference>
<comment type="similarity">
    <text evidence="3 7">Belongs to the flagella basal body rod proteins family.</text>
</comment>
<evidence type="ECO:0000313" key="11">
    <source>
        <dbReference type="Proteomes" id="UP000001299"/>
    </source>
</evidence>
<dbReference type="InterPro" id="IPR053927">
    <property type="entry name" value="FlgK_helical"/>
</dbReference>
<dbReference type="EMBL" id="CP001810">
    <property type="protein sequence ID" value="ADL33224.1"/>
    <property type="molecule type" value="Genomic_DNA"/>
</dbReference>
<dbReference type="Pfam" id="PF22638">
    <property type="entry name" value="FlgK_D1"/>
    <property type="match status" value="1"/>
</dbReference>
<dbReference type="GO" id="GO:0005198">
    <property type="term" value="F:structural molecule activity"/>
    <property type="evidence" value="ECO:0007669"/>
    <property type="project" value="UniProtKB-UniRule"/>
</dbReference>
<dbReference type="InterPro" id="IPR001444">
    <property type="entry name" value="Flag_bb_rod_N"/>
</dbReference>
<protein>
    <recommendedName>
        <fullName evidence="4 7">Flagellar hook-associated protein 1</fullName>
        <shortName evidence="7">HAP1</shortName>
    </recommendedName>
</protein>
<evidence type="ECO:0000313" key="10">
    <source>
        <dbReference type="EMBL" id="ADL33224.1"/>
    </source>
</evidence>
<keyword evidence="5 7" id="KW-0964">Secreted</keyword>
<evidence type="ECO:0000256" key="7">
    <source>
        <dbReference type="RuleBase" id="RU362065"/>
    </source>
</evidence>
<feature type="domain" description="Flagellar hook-associated protein FlgK helical" evidence="9">
    <location>
        <begin position="101"/>
        <end position="370"/>
    </location>
</feature>
<evidence type="ECO:0000256" key="6">
    <source>
        <dbReference type="ARBA" id="ARBA00023143"/>
    </source>
</evidence>
<dbReference type="Pfam" id="PF00460">
    <property type="entry name" value="Flg_bb_rod"/>
    <property type="match status" value="1"/>
</dbReference>
<evidence type="ECO:0000256" key="1">
    <source>
        <dbReference type="ARBA" id="ARBA00004365"/>
    </source>
</evidence>
<proteinExistence type="inferred from homology"/>
<dbReference type="HOGENOM" id="CLU_012762_1_2_9"/>
<name>E0S023_BUTPB</name>
<evidence type="ECO:0000256" key="3">
    <source>
        <dbReference type="ARBA" id="ARBA00009677"/>
    </source>
</evidence>
<dbReference type="KEGG" id="bpb:bpr_I0477"/>
<evidence type="ECO:0000259" key="9">
    <source>
        <dbReference type="Pfam" id="PF22638"/>
    </source>
</evidence>
<keyword evidence="10" id="KW-0969">Cilium</keyword>
<dbReference type="NCBIfam" id="TIGR02492">
    <property type="entry name" value="flgK_ends"/>
    <property type="match status" value="1"/>
</dbReference>
<gene>
    <name evidence="10" type="primary">flgK1</name>
    <name evidence="7" type="synonym">flgK</name>
    <name evidence="10" type="ordered locus">bpr_I0477</name>
</gene>
<keyword evidence="6 7" id="KW-0975">Bacterial flagellum</keyword>
<keyword evidence="10" id="KW-0966">Cell projection</keyword>
<reference evidence="10 11" key="1">
    <citation type="journal article" date="2010" name="PLoS ONE">
        <title>The glycobiome of the rumen bacterium Butyrivibrio proteoclasticus B316(T) highlights adaptation to a polysaccharide-rich environment.</title>
        <authorList>
            <person name="Kelly W.J."/>
            <person name="Leahy S.C."/>
            <person name="Altermann E."/>
            <person name="Yeoman C.J."/>
            <person name="Dunne J.C."/>
            <person name="Kong Z."/>
            <person name="Pacheco D.M."/>
            <person name="Li D."/>
            <person name="Noel S.J."/>
            <person name="Moon C.D."/>
            <person name="Cookson A.L."/>
            <person name="Attwood G.T."/>
        </authorList>
    </citation>
    <scope>NUCLEOTIDE SEQUENCE [LARGE SCALE GENOMIC DNA]</scope>
    <source>
        <strain evidence="11">ATCC 51982 / DSM 14932 / B316</strain>
    </source>
</reference>
<evidence type="ECO:0000256" key="2">
    <source>
        <dbReference type="ARBA" id="ARBA00004613"/>
    </source>
</evidence>
<dbReference type="AlphaFoldDB" id="E0S023"/>
<dbReference type="GO" id="GO:0009424">
    <property type="term" value="C:bacterial-type flagellum hook"/>
    <property type="evidence" value="ECO:0007669"/>
    <property type="project" value="UniProtKB-UniRule"/>
</dbReference>
<accession>E0S023</accession>
<sequence length="557" mass="62086">MSLMANLYVGQSGLQTSQNALNTTAHNMANVDTEGYTRQQVSQGTRAYQTLERRYDTIAPKQIGTGVNYNHCKQVRSEFLDLSYRQEKGRYAFYDVSTKALEEIEDQLQEMNGTEFADSLNNLWVSVQELAKDPCSAVNQSAMVTRANEFLTRAKSVYNGLVSYQENLDSTVSVMVKEINDIGDRIRKINEDIVYIESGKQEKANDLRDERNGLLDKLGEYGKIEYHEDIFGNVSVLFEGSSFVTTDHVNHIGLITTEHVEPPESPVGYATPYWEYAAKTEVDAEGNKIITSIAGGHLYNLQTTISTTTNTDIGKLKAVLLARGDHNATYHDIVEDENYYNSNIAQSVIMNVQAEFDQMIHAIMTKINEVMINAESNPATLDKTVGFPADFALFVEANPTDQLTYEISEDKPAGSINTGFTIMNTQVNPKLIQDPTLFTFRMIDGGEDTATMTALKEAFTKEEYILNPNVSTRNSFVTYYNSLVSQVANSGDVYKSISQAQEETVSAVSSGREQIVGVSSDEELEFMIMFQNAYNASSRYINVVSEMLEHLVSTLGS</sequence>
<keyword evidence="10" id="KW-0282">Flagellum</keyword>
<dbReference type="RefSeq" id="WP_013279881.1">
    <property type="nucleotide sequence ID" value="NC_014387.1"/>
</dbReference>
<organism evidence="10 11">
    <name type="scientific">Butyrivibrio proteoclasticus (strain ATCC 51982 / DSM 14932 / B316)</name>
    <name type="common">Clostridium proteoclasticum</name>
    <dbReference type="NCBI Taxonomy" id="515622"/>
    <lineage>
        <taxon>Bacteria</taxon>
        <taxon>Bacillati</taxon>
        <taxon>Bacillota</taxon>
        <taxon>Clostridia</taxon>
        <taxon>Lachnospirales</taxon>
        <taxon>Lachnospiraceae</taxon>
        <taxon>Butyrivibrio</taxon>
    </lineage>
</organism>
<comment type="subcellular location">
    <subcellularLocation>
        <location evidence="1 7">Bacterial flagellum</location>
    </subcellularLocation>
    <subcellularLocation>
        <location evidence="2 7">Secreted</location>
    </subcellularLocation>
</comment>
<evidence type="ECO:0000256" key="4">
    <source>
        <dbReference type="ARBA" id="ARBA00016244"/>
    </source>
</evidence>
<dbReference type="SUPFAM" id="SSF64518">
    <property type="entry name" value="Phase 1 flagellin"/>
    <property type="match status" value="1"/>
</dbReference>
<dbReference type="PANTHER" id="PTHR30033:SF2">
    <property type="entry name" value="FLAGELLAR HOOK PROTEIN"/>
    <property type="match status" value="1"/>
</dbReference>
<dbReference type="GO" id="GO:0005576">
    <property type="term" value="C:extracellular region"/>
    <property type="evidence" value="ECO:0007669"/>
    <property type="project" value="UniProtKB-SubCell"/>
</dbReference>
<keyword evidence="11" id="KW-1185">Reference proteome</keyword>
<dbReference type="InterPro" id="IPR002371">
    <property type="entry name" value="FlgK"/>
</dbReference>
<dbReference type="PRINTS" id="PR01005">
    <property type="entry name" value="FLGHOOKAP1"/>
</dbReference>
<evidence type="ECO:0000259" key="8">
    <source>
        <dbReference type="Pfam" id="PF00460"/>
    </source>
</evidence>
<dbReference type="STRING" id="515622.bpr_I0477"/>
<feature type="domain" description="Flagellar basal body rod protein N-terminal" evidence="8">
    <location>
        <begin position="7"/>
        <end position="37"/>
    </location>
</feature>